<feature type="compositionally biased region" description="Basic residues" evidence="1">
    <location>
        <begin position="13"/>
        <end position="29"/>
    </location>
</feature>
<gene>
    <name evidence="3" type="ORF">QBC37DRAFT_126829</name>
</gene>
<feature type="compositionally biased region" description="Low complexity" evidence="1">
    <location>
        <begin position="1"/>
        <end position="10"/>
    </location>
</feature>
<evidence type="ECO:0000313" key="4">
    <source>
        <dbReference type="Proteomes" id="UP001301769"/>
    </source>
</evidence>
<comment type="caution">
    <text evidence="3">The sequence shown here is derived from an EMBL/GenBank/DDBJ whole genome shotgun (WGS) entry which is preliminary data.</text>
</comment>
<feature type="compositionally biased region" description="Basic and acidic residues" evidence="1">
    <location>
        <begin position="131"/>
        <end position="142"/>
    </location>
</feature>
<sequence length="459" mass="51267">MATMESPAPDSSKKKKPSLFKRTVPRKKPTQQSSPEAANDEQSREETDDLDFFSRSKEVFPMALKEVLEEQKPPSPEKHDRKRRKVSIEQATGTTEERNSSPIGSHASERRKSSSFIGLGSESDTESDMIMDVKGKGKEIIKSPKLPSPTKSIAGAKNASPGLVQLENEEDGQQFSPSRRSERLKRRSSPVVVDDRDCKIESTAGDSLGSEETEPPAEEDPVDEELSAWIAKAQQQQAATNPNAIVMVLLTSRIPDTKALSFKMKPNGTFDIPLETWVIRQQREANFDITEEDASRLLLTWKGHKIYRHSTPASLGVEGNDRGQVNGVGEGYKLGNLHIEVWTEENYADHLERERVSKIGLIDGDEDFDAKLEDPSPLPPPRKGIKVILKSKTLESLNTTVFDDTTVSIIIQVFRKQRGIGPERKVEIWYDGERLDDDSLVTDADIDPDDTNQLEVHVK</sequence>
<reference evidence="3" key="2">
    <citation type="submission" date="2023-05" db="EMBL/GenBank/DDBJ databases">
        <authorList>
            <consortium name="Lawrence Berkeley National Laboratory"/>
            <person name="Steindorff A."/>
            <person name="Hensen N."/>
            <person name="Bonometti L."/>
            <person name="Westerberg I."/>
            <person name="Brannstrom I.O."/>
            <person name="Guillou S."/>
            <person name="Cros-Aarteil S."/>
            <person name="Calhoun S."/>
            <person name="Haridas S."/>
            <person name="Kuo A."/>
            <person name="Mondo S."/>
            <person name="Pangilinan J."/>
            <person name="Riley R."/>
            <person name="Labutti K."/>
            <person name="Andreopoulos B."/>
            <person name="Lipzen A."/>
            <person name="Chen C."/>
            <person name="Yanf M."/>
            <person name="Daum C."/>
            <person name="Ng V."/>
            <person name="Clum A."/>
            <person name="Ohm R."/>
            <person name="Martin F."/>
            <person name="Silar P."/>
            <person name="Natvig D."/>
            <person name="Lalanne C."/>
            <person name="Gautier V."/>
            <person name="Ament-Velasquez S.L."/>
            <person name="Kruys A."/>
            <person name="Hutchinson M.I."/>
            <person name="Powell A.J."/>
            <person name="Barry K."/>
            <person name="Miller A.N."/>
            <person name="Grigoriev I.V."/>
            <person name="Debuchy R."/>
            <person name="Gladieux P."/>
            <person name="Thoren M.H."/>
            <person name="Johannesson H."/>
        </authorList>
    </citation>
    <scope>NUCLEOTIDE SEQUENCE</scope>
    <source>
        <strain evidence="3">PSN293</strain>
    </source>
</reference>
<feature type="compositionally biased region" description="Acidic residues" evidence="1">
    <location>
        <begin position="209"/>
        <end position="224"/>
    </location>
</feature>
<protein>
    <recommendedName>
        <fullName evidence="2">Ubiquitin-like domain-containing protein</fullName>
    </recommendedName>
</protein>
<dbReference type="Gene3D" id="3.10.20.90">
    <property type="entry name" value="Phosphatidylinositol 3-kinase Catalytic Subunit, Chain A, domain 1"/>
    <property type="match status" value="1"/>
</dbReference>
<name>A0AAN6YB35_9PEZI</name>
<organism evidence="3 4">
    <name type="scientific">Rhypophila decipiens</name>
    <dbReference type="NCBI Taxonomy" id="261697"/>
    <lineage>
        <taxon>Eukaryota</taxon>
        <taxon>Fungi</taxon>
        <taxon>Dikarya</taxon>
        <taxon>Ascomycota</taxon>
        <taxon>Pezizomycotina</taxon>
        <taxon>Sordariomycetes</taxon>
        <taxon>Sordariomycetidae</taxon>
        <taxon>Sordariales</taxon>
        <taxon>Naviculisporaceae</taxon>
        <taxon>Rhypophila</taxon>
    </lineage>
</organism>
<reference evidence="3" key="1">
    <citation type="journal article" date="2023" name="Mol. Phylogenet. Evol.">
        <title>Genome-scale phylogeny and comparative genomics of the fungal order Sordariales.</title>
        <authorList>
            <person name="Hensen N."/>
            <person name="Bonometti L."/>
            <person name="Westerberg I."/>
            <person name="Brannstrom I.O."/>
            <person name="Guillou S."/>
            <person name="Cros-Aarteil S."/>
            <person name="Calhoun S."/>
            <person name="Haridas S."/>
            <person name="Kuo A."/>
            <person name="Mondo S."/>
            <person name="Pangilinan J."/>
            <person name="Riley R."/>
            <person name="LaButti K."/>
            <person name="Andreopoulos B."/>
            <person name="Lipzen A."/>
            <person name="Chen C."/>
            <person name="Yan M."/>
            <person name="Daum C."/>
            <person name="Ng V."/>
            <person name="Clum A."/>
            <person name="Steindorff A."/>
            <person name="Ohm R.A."/>
            <person name="Martin F."/>
            <person name="Silar P."/>
            <person name="Natvig D.O."/>
            <person name="Lalanne C."/>
            <person name="Gautier V."/>
            <person name="Ament-Velasquez S.L."/>
            <person name="Kruys A."/>
            <person name="Hutchinson M.I."/>
            <person name="Powell A.J."/>
            <person name="Barry K."/>
            <person name="Miller A.N."/>
            <person name="Grigoriev I.V."/>
            <person name="Debuchy R."/>
            <person name="Gladieux P."/>
            <person name="Hiltunen Thoren M."/>
            <person name="Johannesson H."/>
        </authorList>
    </citation>
    <scope>NUCLEOTIDE SEQUENCE</scope>
    <source>
        <strain evidence="3">PSN293</strain>
    </source>
</reference>
<proteinExistence type="predicted"/>
<dbReference type="InterPro" id="IPR022617">
    <property type="entry name" value="Rad60/SUMO-like_dom"/>
</dbReference>
<dbReference type="Proteomes" id="UP001301769">
    <property type="component" value="Unassembled WGS sequence"/>
</dbReference>
<accession>A0AAN6YB35</accession>
<evidence type="ECO:0000259" key="2">
    <source>
        <dbReference type="PROSITE" id="PS50053"/>
    </source>
</evidence>
<feature type="region of interest" description="Disordered" evidence="1">
    <location>
        <begin position="1"/>
        <end position="224"/>
    </location>
</feature>
<feature type="region of interest" description="Disordered" evidence="1">
    <location>
        <begin position="440"/>
        <end position="459"/>
    </location>
</feature>
<dbReference type="SUPFAM" id="SSF54236">
    <property type="entry name" value="Ubiquitin-like"/>
    <property type="match status" value="1"/>
</dbReference>
<feature type="domain" description="Ubiquitin-like" evidence="2">
    <location>
        <begin position="385"/>
        <end position="459"/>
    </location>
</feature>
<dbReference type="InterPro" id="IPR029071">
    <property type="entry name" value="Ubiquitin-like_domsf"/>
</dbReference>
<dbReference type="EMBL" id="MU858081">
    <property type="protein sequence ID" value="KAK4215308.1"/>
    <property type="molecule type" value="Genomic_DNA"/>
</dbReference>
<keyword evidence="4" id="KW-1185">Reference proteome</keyword>
<feature type="compositionally biased region" description="Acidic residues" evidence="1">
    <location>
        <begin position="440"/>
        <end position="452"/>
    </location>
</feature>
<dbReference type="PROSITE" id="PS50053">
    <property type="entry name" value="UBIQUITIN_2"/>
    <property type="match status" value="1"/>
</dbReference>
<dbReference type="AlphaFoldDB" id="A0AAN6YB35"/>
<feature type="compositionally biased region" description="Basic and acidic residues" evidence="1">
    <location>
        <begin position="66"/>
        <end position="79"/>
    </location>
</feature>
<evidence type="ECO:0000313" key="3">
    <source>
        <dbReference type="EMBL" id="KAK4215308.1"/>
    </source>
</evidence>
<dbReference type="InterPro" id="IPR000626">
    <property type="entry name" value="Ubiquitin-like_dom"/>
</dbReference>
<dbReference type="Pfam" id="PF11976">
    <property type="entry name" value="Rad60-SLD"/>
    <property type="match status" value="1"/>
</dbReference>
<evidence type="ECO:0000256" key="1">
    <source>
        <dbReference type="SAM" id="MobiDB-lite"/>
    </source>
</evidence>